<dbReference type="OrthoDB" id="2285958at2759"/>
<accession>A0A8H7S2T1</accession>
<gene>
    <name evidence="1" type="ORF">INT45_012838</name>
</gene>
<reference evidence="1 2" key="1">
    <citation type="submission" date="2020-12" db="EMBL/GenBank/DDBJ databases">
        <title>Metabolic potential, ecology and presence of endohyphal bacteria is reflected in genomic diversity of Mucoromycotina.</title>
        <authorList>
            <person name="Muszewska A."/>
            <person name="Okrasinska A."/>
            <person name="Steczkiewicz K."/>
            <person name="Drgas O."/>
            <person name="Orlowska M."/>
            <person name="Perlinska-Lenart U."/>
            <person name="Aleksandrzak-Piekarczyk T."/>
            <person name="Szatraj K."/>
            <person name="Zielenkiewicz U."/>
            <person name="Pilsyk S."/>
            <person name="Malc E."/>
            <person name="Mieczkowski P."/>
            <person name="Kruszewska J.S."/>
            <person name="Biernat P."/>
            <person name="Pawlowska J."/>
        </authorList>
    </citation>
    <scope>NUCLEOTIDE SEQUENCE [LARGE SCALE GENOMIC DNA]</scope>
    <source>
        <strain evidence="1 2">CBS 142.35</strain>
    </source>
</reference>
<evidence type="ECO:0000313" key="1">
    <source>
        <dbReference type="EMBL" id="KAG2222524.1"/>
    </source>
</evidence>
<dbReference type="AlphaFoldDB" id="A0A8H7S2T1"/>
<name>A0A8H7S2T1_9FUNG</name>
<proteinExistence type="predicted"/>
<sequence length="475" mass="53921">MMPYFFTILEQCPNILNLKYGGSGMFTDDEDDVLRTRPYHGLDRLFLQCSYLSHGALELILRKCIRIRRLDLSAEVVEGGTDICRSIQEYGMNLDTFCFNADDIPYRQELALIKREEKGSYSKEYDIVLLQQQLQNQQSNNSGSTTESSSSTTIAQNQHHLSYLRVADEIYWPPTLVPLLSSHCETLVELDMPLRVLPGAEFSQHIRALGQISLPSLLKLSIREIQRTHRTVTEIIHQCNKLKTLCLSFMDEESAKYVLDSLALSPEQPQEQNKNNTIEELQIMACNDKIYYYESGSRHILIDTTLVTLFDACHDNYKREATSLSLLRTVVLAGLDFSDFSSLGRPTVYFDALSLMASLPTIRCIRIIQLIIPKRVLNHFARALQETGVLEELQLTNLEKWFVDDESIKRFGSIGSLKILSLNGLSSITDNCLEHLGNNNNNSLQTLLITDCPFVTQFGLRGLQGCIPHIVLNNN</sequence>
<comment type="caution">
    <text evidence="1">The sequence shown here is derived from an EMBL/GenBank/DDBJ whole genome shotgun (WGS) entry which is preliminary data.</text>
</comment>
<dbReference type="EMBL" id="JAEPRB010000081">
    <property type="protein sequence ID" value="KAG2222524.1"/>
    <property type="molecule type" value="Genomic_DNA"/>
</dbReference>
<evidence type="ECO:0008006" key="3">
    <source>
        <dbReference type="Google" id="ProtNLM"/>
    </source>
</evidence>
<dbReference type="SUPFAM" id="SSF52047">
    <property type="entry name" value="RNI-like"/>
    <property type="match status" value="1"/>
</dbReference>
<organism evidence="1 2">
    <name type="scientific">Circinella minor</name>
    <dbReference type="NCBI Taxonomy" id="1195481"/>
    <lineage>
        <taxon>Eukaryota</taxon>
        <taxon>Fungi</taxon>
        <taxon>Fungi incertae sedis</taxon>
        <taxon>Mucoromycota</taxon>
        <taxon>Mucoromycotina</taxon>
        <taxon>Mucoromycetes</taxon>
        <taxon>Mucorales</taxon>
        <taxon>Lichtheimiaceae</taxon>
        <taxon>Circinella</taxon>
    </lineage>
</organism>
<evidence type="ECO:0000313" key="2">
    <source>
        <dbReference type="Proteomes" id="UP000646827"/>
    </source>
</evidence>
<keyword evidence="2" id="KW-1185">Reference proteome</keyword>
<protein>
    <recommendedName>
        <fullName evidence="3">RNI-like protein</fullName>
    </recommendedName>
</protein>
<dbReference type="Proteomes" id="UP000646827">
    <property type="component" value="Unassembled WGS sequence"/>
</dbReference>
<dbReference type="Gene3D" id="3.80.10.10">
    <property type="entry name" value="Ribonuclease Inhibitor"/>
    <property type="match status" value="1"/>
</dbReference>
<dbReference type="InterPro" id="IPR032675">
    <property type="entry name" value="LRR_dom_sf"/>
</dbReference>